<dbReference type="AlphaFoldDB" id="A0A5S3Z266"/>
<dbReference type="RefSeq" id="WP_138548492.1">
    <property type="nucleotide sequence ID" value="NZ_PNCG01000014.1"/>
</dbReference>
<reference evidence="2 3" key="1">
    <citation type="submission" date="2017-12" db="EMBL/GenBank/DDBJ databases">
        <authorList>
            <person name="Paulsen S."/>
            <person name="Gram L.K."/>
        </authorList>
    </citation>
    <scope>NUCLEOTIDE SEQUENCE [LARGE SCALE GENOMIC DNA]</scope>
    <source>
        <strain evidence="2 3">S2897</strain>
    </source>
</reference>
<dbReference type="InterPro" id="IPR022445">
    <property type="entry name" value="Sortase_proteobact_type"/>
</dbReference>
<dbReference type="GO" id="GO:0016787">
    <property type="term" value="F:hydrolase activity"/>
    <property type="evidence" value="ECO:0007669"/>
    <property type="project" value="UniProtKB-KW"/>
</dbReference>
<dbReference type="Proteomes" id="UP000305874">
    <property type="component" value="Unassembled WGS sequence"/>
</dbReference>
<evidence type="ECO:0000313" key="2">
    <source>
        <dbReference type="EMBL" id="TMP86308.1"/>
    </source>
</evidence>
<name>A0A5S3Z266_9GAMM</name>
<dbReference type="CDD" id="cd05828">
    <property type="entry name" value="Sortase_D_1"/>
    <property type="match status" value="1"/>
</dbReference>
<dbReference type="Pfam" id="PF04203">
    <property type="entry name" value="Sortase"/>
    <property type="match status" value="1"/>
</dbReference>
<dbReference type="EMBL" id="PNCG01000014">
    <property type="protein sequence ID" value="TMP86308.1"/>
    <property type="molecule type" value="Genomic_DNA"/>
</dbReference>
<keyword evidence="1" id="KW-0378">Hydrolase</keyword>
<proteinExistence type="predicted"/>
<dbReference type="SUPFAM" id="SSF63817">
    <property type="entry name" value="Sortase"/>
    <property type="match status" value="1"/>
</dbReference>
<evidence type="ECO:0000256" key="1">
    <source>
        <dbReference type="ARBA" id="ARBA00022801"/>
    </source>
</evidence>
<dbReference type="NCBIfam" id="TIGR01076">
    <property type="entry name" value="sortase_fam"/>
    <property type="match status" value="1"/>
</dbReference>
<evidence type="ECO:0000313" key="3">
    <source>
        <dbReference type="Proteomes" id="UP000305874"/>
    </source>
</evidence>
<accession>A0A5S3Z266</accession>
<organism evidence="2 3">
    <name type="scientific">Pseudoalteromonas ruthenica</name>
    <dbReference type="NCBI Taxonomy" id="151081"/>
    <lineage>
        <taxon>Bacteria</taxon>
        <taxon>Pseudomonadati</taxon>
        <taxon>Pseudomonadota</taxon>
        <taxon>Gammaproteobacteria</taxon>
        <taxon>Alteromonadales</taxon>
        <taxon>Pseudoalteromonadaceae</taxon>
        <taxon>Pseudoalteromonas</taxon>
    </lineage>
</organism>
<gene>
    <name evidence="2" type="ORF">CWC05_12930</name>
</gene>
<comment type="caution">
    <text evidence="2">The sequence shown here is derived from an EMBL/GenBank/DDBJ whole genome shotgun (WGS) entry which is preliminary data.</text>
</comment>
<sequence length="197" mass="21085">MGKQRGRYALYGVFALGLLLFTQGGYVQAKAWLAQHLIERAWQQSLIRQGTAVAPWYYADTHVVAKLSVPDLALERYVLAGASGRNLAFGPAHALASSPLGSDGSSVIAAHNDTHFAFLRHVQVGDILVLSLADGRQLSYRIEQKQVVHQEQTAAASAPGLHLVTCYPFNSPASGTDLRLLVSASLISSSSKSTTIA</sequence>
<dbReference type="Gene3D" id="2.40.260.10">
    <property type="entry name" value="Sortase"/>
    <property type="match status" value="1"/>
</dbReference>
<protein>
    <submittedName>
        <fullName evidence="2">Class GN sortase</fullName>
    </submittedName>
</protein>
<dbReference type="InterPro" id="IPR023365">
    <property type="entry name" value="Sortase_dom-sf"/>
</dbReference>
<dbReference type="InterPro" id="IPR041999">
    <property type="entry name" value="Sortase_D_1"/>
</dbReference>
<reference evidence="3" key="2">
    <citation type="submission" date="2019-06" db="EMBL/GenBank/DDBJ databases">
        <title>Co-occurence of chitin degradation, pigmentation and bioactivity in marine Pseudoalteromonas.</title>
        <authorList>
            <person name="Sonnenschein E.C."/>
            <person name="Bech P.K."/>
        </authorList>
    </citation>
    <scope>NUCLEOTIDE SEQUENCE [LARGE SCALE GENOMIC DNA]</scope>
    <source>
        <strain evidence="3">S2897</strain>
    </source>
</reference>
<dbReference type="NCBIfam" id="TIGR03784">
    <property type="entry name" value="marine_sortase"/>
    <property type="match status" value="1"/>
</dbReference>
<dbReference type="InterPro" id="IPR005754">
    <property type="entry name" value="Sortase"/>
</dbReference>